<reference evidence="7 8" key="1">
    <citation type="submission" date="2020-08" db="EMBL/GenBank/DDBJ databases">
        <title>Genomic Encyclopedia of Type Strains, Phase IV (KMG-IV): sequencing the most valuable type-strain genomes for metagenomic binning, comparative biology and taxonomic classification.</title>
        <authorList>
            <person name="Goeker M."/>
        </authorList>
    </citation>
    <scope>NUCLEOTIDE SEQUENCE [LARGE SCALE GENOMIC DNA]</scope>
    <source>
        <strain evidence="7 8">DSM 27057</strain>
    </source>
</reference>
<name>A0A7W6CIJ7_9SPHN</name>
<feature type="transmembrane region" description="Helical" evidence="5">
    <location>
        <begin position="230"/>
        <end position="263"/>
    </location>
</feature>
<evidence type="ECO:0000313" key="8">
    <source>
        <dbReference type="Proteomes" id="UP000548867"/>
    </source>
</evidence>
<keyword evidence="8" id="KW-1185">Reference proteome</keyword>
<comment type="subcellular location">
    <subcellularLocation>
        <location evidence="1">Membrane</location>
        <topology evidence="1">Multi-pass membrane protein</topology>
    </subcellularLocation>
</comment>
<dbReference type="InterPro" id="IPR013525">
    <property type="entry name" value="ABC2_TM"/>
</dbReference>
<evidence type="ECO:0000256" key="3">
    <source>
        <dbReference type="ARBA" id="ARBA00022989"/>
    </source>
</evidence>
<evidence type="ECO:0000259" key="6">
    <source>
        <dbReference type="Pfam" id="PF12698"/>
    </source>
</evidence>
<feature type="transmembrane region" description="Helical" evidence="5">
    <location>
        <begin position="191"/>
        <end position="209"/>
    </location>
</feature>
<feature type="transmembrane region" description="Helical" evidence="5">
    <location>
        <begin position="275"/>
        <end position="299"/>
    </location>
</feature>
<feature type="transmembrane region" description="Helical" evidence="5">
    <location>
        <begin position="311"/>
        <end position="331"/>
    </location>
</feature>
<dbReference type="EMBL" id="JACIDX010000004">
    <property type="protein sequence ID" value="MBB3954395.1"/>
    <property type="molecule type" value="Genomic_DNA"/>
</dbReference>
<proteinExistence type="predicted"/>
<protein>
    <submittedName>
        <fullName evidence="7">ABC-2 type transport system permease protein</fullName>
    </submittedName>
</protein>
<evidence type="ECO:0000256" key="1">
    <source>
        <dbReference type="ARBA" id="ARBA00004141"/>
    </source>
</evidence>
<dbReference type="GO" id="GO:0016020">
    <property type="term" value="C:membrane"/>
    <property type="evidence" value="ECO:0007669"/>
    <property type="project" value="UniProtKB-SubCell"/>
</dbReference>
<dbReference type="RefSeq" id="WP_183623858.1">
    <property type="nucleotide sequence ID" value="NZ_JACIDX010000004.1"/>
</dbReference>
<comment type="caution">
    <text evidence="7">The sequence shown here is derived from an EMBL/GenBank/DDBJ whole genome shotgun (WGS) entry which is preliminary data.</text>
</comment>
<keyword evidence="2 5" id="KW-0812">Transmembrane</keyword>
<dbReference type="AlphaFoldDB" id="A0A7W6CIJ7"/>
<evidence type="ECO:0000256" key="5">
    <source>
        <dbReference type="SAM" id="Phobius"/>
    </source>
</evidence>
<dbReference type="Proteomes" id="UP000548867">
    <property type="component" value="Unassembled WGS sequence"/>
</dbReference>
<feature type="transmembrane region" description="Helical" evidence="5">
    <location>
        <begin position="366"/>
        <end position="387"/>
    </location>
</feature>
<keyword evidence="3 5" id="KW-1133">Transmembrane helix</keyword>
<accession>A0A7W6CIJ7</accession>
<sequence length="413" mass="43401">MIHKGRLSTLAGAMVVARRDFVAILWSRSFIFFLLGPLFPLFVGAMAGSIGAHVENAVDTPQIGLMMAGDDIDAMLTARHALEPALRDDLPDLVVVARLHPGEKADPRGALADKSINGGNLSAIISGTARAPVLTGTPGRLAAWQGPVALIAARATGHGPDVLPDVALAPTATSTAAQAHNRVLTAQGGQTLLFLLTMLLAGMVLSNLMEEKGNKVIEILAAAIPMESVFFGKLFAMLAISFVGIGVWAVSGAALSMLGWVHIPELVTPALGWPLFIALGVAYFAMAYLVLGSIFLAIGSMANSVREIQTLNMPVTMGQLMVFFFASYAMARPGSGIEIAAMVVPFSSPFAMLARAAMQEGLWPHLAALGWQALWVAIFVRGGAALFRKRVMKSGPQGTGQKRGLIAALMGKK</sequence>
<evidence type="ECO:0000256" key="2">
    <source>
        <dbReference type="ARBA" id="ARBA00022692"/>
    </source>
</evidence>
<dbReference type="Pfam" id="PF12698">
    <property type="entry name" value="ABC2_membrane_3"/>
    <property type="match status" value="1"/>
</dbReference>
<keyword evidence="4 5" id="KW-0472">Membrane</keyword>
<evidence type="ECO:0000256" key="4">
    <source>
        <dbReference type="ARBA" id="ARBA00023136"/>
    </source>
</evidence>
<gene>
    <name evidence="7" type="ORF">GGR38_001322</name>
</gene>
<evidence type="ECO:0000313" key="7">
    <source>
        <dbReference type="EMBL" id="MBB3954395.1"/>
    </source>
</evidence>
<dbReference type="GO" id="GO:0140359">
    <property type="term" value="F:ABC-type transporter activity"/>
    <property type="evidence" value="ECO:0007669"/>
    <property type="project" value="InterPro"/>
</dbReference>
<feature type="domain" description="ABC-2 type transporter transmembrane" evidence="6">
    <location>
        <begin position="191"/>
        <end position="380"/>
    </location>
</feature>
<feature type="transmembrane region" description="Helical" evidence="5">
    <location>
        <begin position="21"/>
        <end position="43"/>
    </location>
</feature>
<organism evidence="7 8">
    <name type="scientific">Novosphingobium sediminicola</name>
    <dbReference type="NCBI Taxonomy" id="563162"/>
    <lineage>
        <taxon>Bacteria</taxon>
        <taxon>Pseudomonadati</taxon>
        <taxon>Pseudomonadota</taxon>
        <taxon>Alphaproteobacteria</taxon>
        <taxon>Sphingomonadales</taxon>
        <taxon>Sphingomonadaceae</taxon>
        <taxon>Novosphingobium</taxon>
    </lineage>
</organism>